<keyword evidence="4" id="KW-1185">Reference proteome</keyword>
<dbReference type="AlphaFoldDB" id="A0A3P8HL28"/>
<proteinExistence type="predicted"/>
<dbReference type="OrthoDB" id="6147836at2759"/>
<feature type="region of interest" description="Disordered" evidence="1">
    <location>
        <begin position="28"/>
        <end position="55"/>
    </location>
</feature>
<evidence type="ECO:0000313" key="3">
    <source>
        <dbReference type="EMBL" id="VDP91480.1"/>
    </source>
</evidence>
<protein>
    <submittedName>
        <fullName evidence="3">Uncharacterized protein</fullName>
    </submittedName>
</protein>
<dbReference type="EMBL" id="UZAN01056967">
    <property type="protein sequence ID" value="VDP91480.1"/>
    <property type="molecule type" value="Genomic_DNA"/>
</dbReference>
<feature type="transmembrane region" description="Helical" evidence="2">
    <location>
        <begin position="123"/>
        <end position="146"/>
    </location>
</feature>
<dbReference type="Proteomes" id="UP000272942">
    <property type="component" value="Unassembled WGS sequence"/>
</dbReference>
<reference evidence="3 4" key="1">
    <citation type="submission" date="2018-11" db="EMBL/GenBank/DDBJ databases">
        <authorList>
            <consortium name="Pathogen Informatics"/>
        </authorList>
    </citation>
    <scope>NUCLEOTIDE SEQUENCE [LARGE SCALE GENOMIC DNA]</scope>
    <source>
        <strain evidence="3 4">Egypt</strain>
    </source>
</reference>
<keyword evidence="2" id="KW-0472">Membrane</keyword>
<evidence type="ECO:0000256" key="1">
    <source>
        <dbReference type="SAM" id="MobiDB-lite"/>
    </source>
</evidence>
<evidence type="ECO:0000256" key="2">
    <source>
        <dbReference type="SAM" id="Phobius"/>
    </source>
</evidence>
<evidence type="ECO:0000313" key="4">
    <source>
        <dbReference type="Proteomes" id="UP000272942"/>
    </source>
</evidence>
<sequence>MLFCCCFSLSFKATPAVHHADQSPFRASSAAAHVRPPHSAVNADTKKTHHEHRTESHAIVVSYPKSSEPKSVDSTEDIVVEIRLPTPPPPSISSSAPVVASAIGHPHSEASVAPKRNSNRAQIVVPAVLACLVFLIAVVLIARCYVRRMRLQRAGYNLTVVEVDEVANTEASTGHGLGRGRLTVGGGAGIVGTGTGGGGPVSGGVTNLGENHDSVDPLTRWQLNGYENPAYKFTEGGYIFSPAD</sequence>
<name>A0A3P8HL28_9TREM</name>
<gene>
    <name evidence="3" type="ORF">ECPE_LOCUS14208</name>
</gene>
<organism evidence="3 4">
    <name type="scientific">Echinostoma caproni</name>
    <dbReference type="NCBI Taxonomy" id="27848"/>
    <lineage>
        <taxon>Eukaryota</taxon>
        <taxon>Metazoa</taxon>
        <taxon>Spiralia</taxon>
        <taxon>Lophotrochozoa</taxon>
        <taxon>Platyhelminthes</taxon>
        <taxon>Trematoda</taxon>
        <taxon>Digenea</taxon>
        <taxon>Plagiorchiida</taxon>
        <taxon>Echinostomata</taxon>
        <taxon>Echinostomatoidea</taxon>
        <taxon>Echinostomatidae</taxon>
        <taxon>Echinostoma</taxon>
    </lineage>
</organism>
<accession>A0A3P8HL28</accession>
<keyword evidence="2" id="KW-0812">Transmembrane</keyword>
<keyword evidence="2" id="KW-1133">Transmembrane helix</keyword>